<sequence length="286" mass="30890">MTSETQPIAKTPSQEMRSQLLKSKTFLLGNLGVAFWALCAIAPGLIVNRDPAEQNLIKKWTHPFTDGFVLGTDRSGRDVLSRAIYGAREIMFIAPAATILGVVVGVMLGLMMGYLGRVVDDILSRIIEALISLPVILVALLALTVLDAGRATIIGVIGFLFAPLIARTVRAAVLAERNLDYVRCAELSGENSLYVMFVEILPNIFGPIIVEFTVRLGYAVFTMAGLSFIGFGTQPGSPDWGRTIFDERTSLLSNVWWPSIIPAIALASLVVSINLIADAIQGVVDK</sequence>
<dbReference type="InterPro" id="IPR035906">
    <property type="entry name" value="MetI-like_sf"/>
</dbReference>
<feature type="transmembrane region" description="Helical" evidence="7">
    <location>
        <begin position="152"/>
        <end position="173"/>
    </location>
</feature>
<feature type="transmembrane region" description="Helical" evidence="7">
    <location>
        <begin position="26"/>
        <end position="46"/>
    </location>
</feature>
<organism evidence="9">
    <name type="scientific">freshwater metagenome</name>
    <dbReference type="NCBI Taxonomy" id="449393"/>
    <lineage>
        <taxon>unclassified sequences</taxon>
        <taxon>metagenomes</taxon>
        <taxon>ecological metagenomes</taxon>
    </lineage>
</organism>
<dbReference type="CDD" id="cd06261">
    <property type="entry name" value="TM_PBP2"/>
    <property type="match status" value="1"/>
</dbReference>
<evidence type="ECO:0000259" key="8">
    <source>
        <dbReference type="PROSITE" id="PS50928"/>
    </source>
</evidence>
<dbReference type="GO" id="GO:0055085">
    <property type="term" value="P:transmembrane transport"/>
    <property type="evidence" value="ECO:0007669"/>
    <property type="project" value="InterPro"/>
</dbReference>
<keyword evidence="6 7" id="KW-0472">Membrane</keyword>
<dbReference type="GO" id="GO:0005886">
    <property type="term" value="C:plasma membrane"/>
    <property type="evidence" value="ECO:0007669"/>
    <property type="project" value="UniProtKB-SubCell"/>
</dbReference>
<evidence type="ECO:0000256" key="4">
    <source>
        <dbReference type="ARBA" id="ARBA00022692"/>
    </source>
</evidence>
<dbReference type="PANTHER" id="PTHR43386:SF25">
    <property type="entry name" value="PEPTIDE ABC TRANSPORTER PERMEASE PROTEIN"/>
    <property type="match status" value="1"/>
</dbReference>
<accession>A0A6J7AN85</accession>
<comment type="subcellular location">
    <subcellularLocation>
        <location evidence="1">Cell membrane</location>
        <topology evidence="1">Multi-pass membrane protein</topology>
    </subcellularLocation>
</comment>
<feature type="transmembrane region" description="Helical" evidence="7">
    <location>
        <begin position="255"/>
        <end position="277"/>
    </location>
</feature>
<evidence type="ECO:0000256" key="2">
    <source>
        <dbReference type="ARBA" id="ARBA00022448"/>
    </source>
</evidence>
<evidence type="ECO:0000256" key="5">
    <source>
        <dbReference type="ARBA" id="ARBA00022989"/>
    </source>
</evidence>
<feature type="transmembrane region" description="Helical" evidence="7">
    <location>
        <begin position="90"/>
        <end position="114"/>
    </location>
</feature>
<dbReference type="EMBL" id="CAFABK010000091">
    <property type="protein sequence ID" value="CAB4834402.1"/>
    <property type="molecule type" value="Genomic_DNA"/>
</dbReference>
<dbReference type="Gene3D" id="1.10.3720.10">
    <property type="entry name" value="MetI-like"/>
    <property type="match status" value="1"/>
</dbReference>
<feature type="domain" description="ABC transmembrane type-1" evidence="8">
    <location>
        <begin position="87"/>
        <end position="277"/>
    </location>
</feature>
<dbReference type="AlphaFoldDB" id="A0A6J7AN85"/>
<keyword evidence="2" id="KW-0813">Transport</keyword>
<keyword evidence="3" id="KW-1003">Cell membrane</keyword>
<dbReference type="PROSITE" id="PS50928">
    <property type="entry name" value="ABC_TM1"/>
    <property type="match status" value="1"/>
</dbReference>
<dbReference type="PANTHER" id="PTHR43386">
    <property type="entry name" value="OLIGOPEPTIDE TRANSPORT SYSTEM PERMEASE PROTEIN APPC"/>
    <property type="match status" value="1"/>
</dbReference>
<name>A0A6J7AN85_9ZZZZ</name>
<proteinExistence type="predicted"/>
<dbReference type="SUPFAM" id="SSF161098">
    <property type="entry name" value="MetI-like"/>
    <property type="match status" value="1"/>
</dbReference>
<feature type="transmembrane region" description="Helical" evidence="7">
    <location>
        <begin position="126"/>
        <end position="146"/>
    </location>
</feature>
<feature type="transmembrane region" description="Helical" evidence="7">
    <location>
        <begin position="216"/>
        <end position="234"/>
    </location>
</feature>
<keyword evidence="4 7" id="KW-0812">Transmembrane</keyword>
<evidence type="ECO:0000256" key="7">
    <source>
        <dbReference type="SAM" id="Phobius"/>
    </source>
</evidence>
<dbReference type="InterPro" id="IPR050366">
    <property type="entry name" value="BP-dependent_transpt_permease"/>
</dbReference>
<dbReference type="Pfam" id="PF00528">
    <property type="entry name" value="BPD_transp_1"/>
    <property type="match status" value="1"/>
</dbReference>
<feature type="transmembrane region" description="Helical" evidence="7">
    <location>
        <begin position="193"/>
        <end position="210"/>
    </location>
</feature>
<dbReference type="InterPro" id="IPR000515">
    <property type="entry name" value="MetI-like"/>
</dbReference>
<evidence type="ECO:0000256" key="3">
    <source>
        <dbReference type="ARBA" id="ARBA00022475"/>
    </source>
</evidence>
<gene>
    <name evidence="9" type="ORF">UFOPK3204_01495</name>
</gene>
<keyword evidence="5 7" id="KW-1133">Transmembrane helix</keyword>
<evidence type="ECO:0000256" key="1">
    <source>
        <dbReference type="ARBA" id="ARBA00004651"/>
    </source>
</evidence>
<reference evidence="9" key="1">
    <citation type="submission" date="2020-05" db="EMBL/GenBank/DDBJ databases">
        <authorList>
            <person name="Chiriac C."/>
            <person name="Salcher M."/>
            <person name="Ghai R."/>
            <person name="Kavagutti S V."/>
        </authorList>
    </citation>
    <scope>NUCLEOTIDE SEQUENCE</scope>
</reference>
<protein>
    <submittedName>
        <fullName evidence="9">Unannotated protein</fullName>
    </submittedName>
</protein>
<evidence type="ECO:0000256" key="6">
    <source>
        <dbReference type="ARBA" id="ARBA00023136"/>
    </source>
</evidence>
<evidence type="ECO:0000313" key="9">
    <source>
        <dbReference type="EMBL" id="CAB4834402.1"/>
    </source>
</evidence>